<sequence>MMLEWLSPLSASLNLGLVLLSALTSGLSAAAGIGGGTLLIMVMAQVMPATALIPVQGLGGPKPYCSCCICLWLGRFRYI</sequence>
<gene>
    <name evidence="1" type="ORF">MKP05_08045</name>
</gene>
<evidence type="ECO:0000313" key="1">
    <source>
        <dbReference type="EMBL" id="MCH4563080.1"/>
    </source>
</evidence>
<accession>A0ABS9RTD0</accession>
<dbReference type="Proteomes" id="UP001202117">
    <property type="component" value="Unassembled WGS sequence"/>
</dbReference>
<evidence type="ECO:0000313" key="2">
    <source>
        <dbReference type="Proteomes" id="UP001202117"/>
    </source>
</evidence>
<proteinExistence type="predicted"/>
<name>A0ABS9RTD0_9GAMM</name>
<comment type="caution">
    <text evidence="1">The sequence shown here is derived from an EMBL/GenBank/DDBJ whole genome shotgun (WGS) entry which is preliminary data.</text>
</comment>
<protein>
    <recommendedName>
        <fullName evidence="3">Sulfite exporter TauE/SafE</fullName>
    </recommendedName>
</protein>
<dbReference type="RefSeq" id="WP_181422069.1">
    <property type="nucleotide sequence ID" value="NZ_JAKVPY010000007.1"/>
</dbReference>
<evidence type="ECO:0008006" key="3">
    <source>
        <dbReference type="Google" id="ProtNLM"/>
    </source>
</evidence>
<organism evidence="1 2">
    <name type="scientific">Halomonas flagellata</name>
    <dbReference type="NCBI Taxonomy" id="2920385"/>
    <lineage>
        <taxon>Bacteria</taxon>
        <taxon>Pseudomonadati</taxon>
        <taxon>Pseudomonadota</taxon>
        <taxon>Gammaproteobacteria</taxon>
        <taxon>Oceanospirillales</taxon>
        <taxon>Halomonadaceae</taxon>
        <taxon>Halomonas</taxon>
    </lineage>
</organism>
<keyword evidence="2" id="KW-1185">Reference proteome</keyword>
<dbReference type="EMBL" id="JAKVPY010000007">
    <property type="protein sequence ID" value="MCH4563080.1"/>
    <property type="molecule type" value="Genomic_DNA"/>
</dbReference>
<reference evidence="1 2" key="1">
    <citation type="submission" date="2022-02" db="EMBL/GenBank/DDBJ databases">
        <title>Halomonas fukangensis sp. nov., a halophilic bacterium isolated from a bulk soil of Kalidium foliatum at Fukang.</title>
        <authorList>
            <person name="Huang Y."/>
        </authorList>
    </citation>
    <scope>NUCLEOTIDE SEQUENCE [LARGE SCALE GENOMIC DNA]</scope>
    <source>
        <strain evidence="1 2">EGI 63088</strain>
    </source>
</reference>